<dbReference type="GO" id="GO:0006508">
    <property type="term" value="P:proteolysis"/>
    <property type="evidence" value="ECO:0007669"/>
    <property type="project" value="UniProtKB-KW"/>
</dbReference>
<keyword evidence="2 6" id="KW-0479">Metal-binding</keyword>
<proteinExistence type="inferred from homology"/>
<dbReference type="Gene3D" id="1.20.140.70">
    <property type="entry name" value="Oligopeptidase f, N-terminal domain"/>
    <property type="match status" value="1"/>
</dbReference>
<name>A0A345Z315_9MOLU</name>
<dbReference type="InterPro" id="IPR045090">
    <property type="entry name" value="Pept_M3A_M3B"/>
</dbReference>
<accession>A0A345Z315</accession>
<dbReference type="PANTHER" id="PTHR11804:SF84">
    <property type="entry name" value="SACCHAROLYSIN"/>
    <property type="match status" value="1"/>
</dbReference>
<keyword evidence="11" id="KW-1185">Reference proteome</keyword>
<sequence>MKRTEANKEYKWDFSHLYKDISDWKKELKNLEKNLETFSKFKGKLSSEKIFLEYIDFDNKNDLIMMKLGQYLHLQDIDQTNTELQELEGHMMNYYQNLRIATSFIAPEIKEIGEKTITGWLNNNSSYQHFIYPMKKFFEQSKHILDSKDEELLSKVSRSRAAVGGMYDVLAYADRQEQNFTWKGKEQPLTQTLLTEIMEDSDPIGDQKIRIEASKLFAKNFVDKKHSFAKIYEGILQSSYENVKLRNYNSALEANLSSDAVPKEVYESLIKIGKKFIKPFQDYNLLLKKHFKFKKFYPTDRMLKLEKEFKSNFNIEQAKSHIRNALAVLGPDYLQKLEIAWSANRIDYYEDTNKRDGAYSSGGAGVEPIILMNWDDKLSSVATLAHEIGHSVHTLFADESQVYPLSEYPIILAEVASTLNEHLLFEYLYENSKDKHEKIYLLQQRIGDLTGTFFRQIQFADFELECHKLIENGIPITAEVLAKQYKETELNFGYDVFEKSDKLPFGWPRISHFFHSPFYVYKYAIDVTASYKLYQDIKNGQVQKALDFLKAGGHKDPLEILNELGIDFTNESTYEPLILAIEKMVADLKSLLN</sequence>
<dbReference type="InterPro" id="IPR042088">
    <property type="entry name" value="OligoPept_F_C"/>
</dbReference>
<dbReference type="NCBIfam" id="TIGR00181">
    <property type="entry name" value="pepF"/>
    <property type="match status" value="1"/>
</dbReference>
<gene>
    <name evidence="10" type="primary">pepF</name>
    <name evidence="10" type="ORF">SALLE_v1c03200</name>
</gene>
<evidence type="ECO:0000259" key="8">
    <source>
        <dbReference type="Pfam" id="PF01432"/>
    </source>
</evidence>
<keyword evidence="7" id="KW-0175">Coiled coil</keyword>
<evidence type="ECO:0000256" key="6">
    <source>
        <dbReference type="RuleBase" id="RU368091"/>
    </source>
</evidence>
<evidence type="ECO:0000256" key="4">
    <source>
        <dbReference type="ARBA" id="ARBA00022833"/>
    </source>
</evidence>
<dbReference type="CDD" id="cd09608">
    <property type="entry name" value="M3B_PepF"/>
    <property type="match status" value="1"/>
</dbReference>
<dbReference type="Pfam" id="PF08439">
    <property type="entry name" value="Peptidase_M3_N"/>
    <property type="match status" value="1"/>
</dbReference>
<comment type="similarity">
    <text evidence="6">Belongs to the peptidase M3B family.</text>
</comment>
<evidence type="ECO:0000256" key="3">
    <source>
        <dbReference type="ARBA" id="ARBA00022801"/>
    </source>
</evidence>
<dbReference type="GO" id="GO:0004222">
    <property type="term" value="F:metalloendopeptidase activity"/>
    <property type="evidence" value="ECO:0007669"/>
    <property type="project" value="UniProtKB-UniRule"/>
</dbReference>
<reference evidence="10 11" key="1">
    <citation type="submission" date="2018-07" db="EMBL/GenBank/DDBJ databases">
        <title>Complete genome sequence of Spiroplasma alleghenense PLHS-1 (ATCC 51752).</title>
        <authorList>
            <person name="Chou L."/>
            <person name="Lee T.-Y."/>
            <person name="Tsai Y.-M."/>
            <person name="Kuo C.-H."/>
        </authorList>
    </citation>
    <scope>NUCLEOTIDE SEQUENCE [LARGE SCALE GENOMIC DNA]</scope>
    <source>
        <strain evidence="10 11">PLHS-1</strain>
    </source>
</reference>
<organism evidence="10 11">
    <name type="scientific">Spiroplasma alleghenense</name>
    <dbReference type="NCBI Taxonomy" id="216931"/>
    <lineage>
        <taxon>Bacteria</taxon>
        <taxon>Bacillati</taxon>
        <taxon>Mycoplasmatota</taxon>
        <taxon>Mollicutes</taxon>
        <taxon>Entomoplasmatales</taxon>
        <taxon>Spiroplasmataceae</taxon>
        <taxon>Spiroplasma</taxon>
    </lineage>
</organism>
<evidence type="ECO:0000313" key="10">
    <source>
        <dbReference type="EMBL" id="AXK50994.1"/>
    </source>
</evidence>
<dbReference type="InterPro" id="IPR001567">
    <property type="entry name" value="Pept_M3A_M3B_dom"/>
</dbReference>
<comment type="cofactor">
    <cofactor evidence="6">
        <name>Zn(2+)</name>
        <dbReference type="ChEBI" id="CHEBI:29105"/>
    </cofactor>
    <text evidence="6">Binds 1 zinc ion.</text>
</comment>
<dbReference type="OrthoDB" id="9766487at2"/>
<feature type="coiled-coil region" evidence="7">
    <location>
        <begin position="14"/>
        <end position="41"/>
    </location>
</feature>
<dbReference type="EC" id="3.4.24.-" evidence="6"/>
<dbReference type="GO" id="GO:0046872">
    <property type="term" value="F:metal ion binding"/>
    <property type="evidence" value="ECO:0007669"/>
    <property type="project" value="UniProtKB-UniRule"/>
</dbReference>
<evidence type="ECO:0000313" key="11">
    <source>
        <dbReference type="Proteomes" id="UP000254792"/>
    </source>
</evidence>
<evidence type="ECO:0000259" key="9">
    <source>
        <dbReference type="Pfam" id="PF08439"/>
    </source>
</evidence>
<dbReference type="GO" id="GO:0006518">
    <property type="term" value="P:peptide metabolic process"/>
    <property type="evidence" value="ECO:0007669"/>
    <property type="project" value="TreeGrafter"/>
</dbReference>
<dbReference type="Proteomes" id="UP000254792">
    <property type="component" value="Chromosome"/>
</dbReference>
<feature type="domain" description="Peptidase M3A/M3B catalytic" evidence="8">
    <location>
        <begin position="206"/>
        <end position="574"/>
    </location>
</feature>
<dbReference type="RefSeq" id="WP_115557911.1">
    <property type="nucleotide sequence ID" value="NZ_CP031376.1"/>
</dbReference>
<keyword evidence="4 6" id="KW-0862">Zinc</keyword>
<dbReference type="InterPro" id="IPR004438">
    <property type="entry name" value="Peptidase_M3B"/>
</dbReference>
<dbReference type="AlphaFoldDB" id="A0A345Z315"/>
<evidence type="ECO:0000256" key="7">
    <source>
        <dbReference type="SAM" id="Coils"/>
    </source>
</evidence>
<evidence type="ECO:0000256" key="1">
    <source>
        <dbReference type="ARBA" id="ARBA00022670"/>
    </source>
</evidence>
<feature type="domain" description="Oligopeptidase F N-terminal" evidence="9">
    <location>
        <begin position="108"/>
        <end position="174"/>
    </location>
</feature>
<keyword evidence="3 6" id="KW-0378">Hydrolase</keyword>
<dbReference type="KEGG" id="salx:SALLE_v1c03200"/>
<evidence type="ECO:0000256" key="5">
    <source>
        <dbReference type="ARBA" id="ARBA00023049"/>
    </source>
</evidence>
<evidence type="ECO:0000256" key="2">
    <source>
        <dbReference type="ARBA" id="ARBA00022723"/>
    </source>
</evidence>
<dbReference type="Pfam" id="PF01432">
    <property type="entry name" value="Peptidase_M3"/>
    <property type="match status" value="1"/>
</dbReference>
<protein>
    <recommendedName>
        <fullName evidence="6">Oligopeptidase F</fullName>
        <ecNumber evidence="6">3.4.24.-</ecNumber>
    </recommendedName>
</protein>
<comment type="function">
    <text evidence="6">Has oligopeptidase activity and degrades a variety of small bioactive peptides.</text>
</comment>
<keyword evidence="1 6" id="KW-0645">Protease</keyword>
<dbReference type="InterPro" id="IPR013647">
    <property type="entry name" value="OligopepF_N_dom"/>
</dbReference>
<dbReference type="SUPFAM" id="SSF55486">
    <property type="entry name" value="Metalloproteases ('zincins'), catalytic domain"/>
    <property type="match status" value="1"/>
</dbReference>
<dbReference type="Gene3D" id="1.10.1370.20">
    <property type="entry name" value="Oligoendopeptidase f, C-terminal domain"/>
    <property type="match status" value="1"/>
</dbReference>
<keyword evidence="5 6" id="KW-0482">Metalloprotease</keyword>
<dbReference type="PANTHER" id="PTHR11804">
    <property type="entry name" value="PROTEASE M3 THIMET OLIGOPEPTIDASE-RELATED"/>
    <property type="match status" value="1"/>
</dbReference>
<dbReference type="EMBL" id="CP031376">
    <property type="protein sequence ID" value="AXK50994.1"/>
    <property type="molecule type" value="Genomic_DNA"/>
</dbReference>